<dbReference type="Gene3D" id="3.30.230.10">
    <property type="match status" value="1"/>
</dbReference>
<dbReference type="SMART" id="SM00228">
    <property type="entry name" value="PDZ"/>
    <property type="match status" value="1"/>
</dbReference>
<gene>
    <name evidence="5" type="ORF">BJ984_002967</name>
</gene>
<keyword evidence="1" id="KW-0720">Serine protease</keyword>
<dbReference type="Pfam" id="PF17820">
    <property type="entry name" value="PDZ_6"/>
    <property type="match status" value="1"/>
</dbReference>
<dbReference type="PROSITE" id="PS51786">
    <property type="entry name" value="LON_PROTEOLYTIC"/>
    <property type="match status" value="1"/>
</dbReference>
<keyword evidence="6" id="KW-1185">Reference proteome</keyword>
<dbReference type="GO" id="GO:0005524">
    <property type="term" value="F:ATP binding"/>
    <property type="evidence" value="ECO:0007669"/>
    <property type="project" value="InterPro"/>
</dbReference>
<keyword evidence="2" id="KW-1133">Transmembrane helix</keyword>
<name>A0A852SSF8_9MICO</name>
<feature type="active site" evidence="1">
    <location>
        <position position="306"/>
    </location>
</feature>
<sequence>MSLFEPDDARPRPSRRVRTGWTVLLIALVLGLVMSFLPAPYVIEQPGPVFDTLGSQEQDGEDVPLISIEGADTYPTAGTLDMLTVSVRGTPEQRPSWAEILSAWFDSSRAVIPIDAVYPPTVTTEQRDEQNAALMVDSQKEAVAAALSNLGIAYTTEVTVAGLDPDGPAAGQLDAGDAILAVNGQAVSDVDALREALATNGTSTPAELTVKAGDGGTEKTVAITPVISEQTDAPALGISAGYDFEFPFTVDIQLNDVGGPSAGMMFALGIIDKLTPGELNGGKDIAGTGTIDQAGEVGAIGGIRQKMVGAKDAGAEYFLAPASNCDEVVGHVPDGLQVFAVATLDDSLAVLDAVSTGGDTSALPTCS</sequence>
<evidence type="ECO:0000256" key="2">
    <source>
        <dbReference type="SAM" id="Phobius"/>
    </source>
</evidence>
<keyword evidence="2" id="KW-0472">Membrane</keyword>
<dbReference type="SUPFAM" id="SSF54211">
    <property type="entry name" value="Ribosomal protein S5 domain 2-like"/>
    <property type="match status" value="1"/>
</dbReference>
<feature type="domain" description="PDZ" evidence="3">
    <location>
        <begin position="135"/>
        <end position="214"/>
    </location>
</feature>
<dbReference type="PANTHER" id="PTHR10046">
    <property type="entry name" value="ATP DEPENDENT LON PROTEASE FAMILY MEMBER"/>
    <property type="match status" value="1"/>
</dbReference>
<dbReference type="EC" id="3.4.21.53" evidence="1"/>
<feature type="domain" description="Lon proteolytic" evidence="4">
    <location>
        <begin position="256"/>
        <end position="354"/>
    </location>
</feature>
<comment type="caution">
    <text evidence="5">The sequence shown here is derived from an EMBL/GenBank/DDBJ whole genome shotgun (WGS) entry which is preliminary data.</text>
</comment>
<dbReference type="GO" id="GO:0006508">
    <property type="term" value="P:proteolysis"/>
    <property type="evidence" value="ECO:0007669"/>
    <property type="project" value="UniProtKB-KW"/>
</dbReference>
<dbReference type="Pfam" id="PF05362">
    <property type="entry name" value="Lon_C"/>
    <property type="match status" value="1"/>
</dbReference>
<keyword evidence="2" id="KW-0812">Transmembrane</keyword>
<evidence type="ECO:0000259" key="4">
    <source>
        <dbReference type="PROSITE" id="PS51786"/>
    </source>
</evidence>
<dbReference type="InterPro" id="IPR020568">
    <property type="entry name" value="Ribosomal_Su5_D2-typ_SF"/>
</dbReference>
<proteinExistence type="inferred from homology"/>
<dbReference type="InterPro" id="IPR036034">
    <property type="entry name" value="PDZ_sf"/>
</dbReference>
<evidence type="ECO:0000256" key="1">
    <source>
        <dbReference type="PROSITE-ProRule" id="PRU01122"/>
    </source>
</evidence>
<accession>A0A852SSF8</accession>
<dbReference type="AlphaFoldDB" id="A0A852SSF8"/>
<dbReference type="RefSeq" id="WP_271206539.1">
    <property type="nucleotide sequence ID" value="NZ_BSEW01000002.1"/>
</dbReference>
<dbReference type="InterPro" id="IPR001478">
    <property type="entry name" value="PDZ"/>
</dbReference>
<dbReference type="InterPro" id="IPR014721">
    <property type="entry name" value="Ribsml_uS5_D2-typ_fold_subgr"/>
</dbReference>
<dbReference type="GO" id="GO:0030163">
    <property type="term" value="P:protein catabolic process"/>
    <property type="evidence" value="ECO:0007669"/>
    <property type="project" value="InterPro"/>
</dbReference>
<dbReference type="InterPro" id="IPR008269">
    <property type="entry name" value="Lon_proteolytic"/>
</dbReference>
<dbReference type="GO" id="GO:0004176">
    <property type="term" value="F:ATP-dependent peptidase activity"/>
    <property type="evidence" value="ECO:0007669"/>
    <property type="project" value="UniProtKB-UniRule"/>
</dbReference>
<comment type="similarity">
    <text evidence="1">Belongs to the peptidase S16 family.</text>
</comment>
<dbReference type="SUPFAM" id="SSF50156">
    <property type="entry name" value="PDZ domain-like"/>
    <property type="match status" value="1"/>
</dbReference>
<dbReference type="PROSITE" id="PS50106">
    <property type="entry name" value="PDZ"/>
    <property type="match status" value="1"/>
</dbReference>
<feature type="transmembrane region" description="Helical" evidence="2">
    <location>
        <begin position="21"/>
        <end position="43"/>
    </location>
</feature>
<keyword evidence="1" id="KW-0645">Protease</keyword>
<evidence type="ECO:0000313" key="5">
    <source>
        <dbReference type="EMBL" id="NYD71809.1"/>
    </source>
</evidence>
<protein>
    <recommendedName>
        <fullName evidence="1">endopeptidase La</fullName>
        <ecNumber evidence="1">3.4.21.53</ecNumber>
    </recommendedName>
</protein>
<evidence type="ECO:0000259" key="3">
    <source>
        <dbReference type="PROSITE" id="PS50106"/>
    </source>
</evidence>
<organism evidence="5 6">
    <name type="scientific">Herbiconiux flava</name>
    <dbReference type="NCBI Taxonomy" id="881268"/>
    <lineage>
        <taxon>Bacteria</taxon>
        <taxon>Bacillati</taxon>
        <taxon>Actinomycetota</taxon>
        <taxon>Actinomycetes</taxon>
        <taxon>Micrococcales</taxon>
        <taxon>Microbacteriaceae</taxon>
        <taxon>Herbiconiux</taxon>
    </lineage>
</organism>
<keyword evidence="1" id="KW-0378">Hydrolase</keyword>
<comment type="catalytic activity">
    <reaction evidence="1">
        <text>Hydrolysis of proteins in presence of ATP.</text>
        <dbReference type="EC" id="3.4.21.53"/>
    </reaction>
</comment>
<feature type="active site" evidence="1">
    <location>
        <position position="261"/>
    </location>
</feature>
<dbReference type="GO" id="GO:0004252">
    <property type="term" value="F:serine-type endopeptidase activity"/>
    <property type="evidence" value="ECO:0007669"/>
    <property type="project" value="UniProtKB-UniRule"/>
</dbReference>
<reference evidence="5 6" key="1">
    <citation type="submission" date="2020-07" db="EMBL/GenBank/DDBJ databases">
        <title>Sequencing the genomes of 1000 actinobacteria strains.</title>
        <authorList>
            <person name="Klenk H.-P."/>
        </authorList>
    </citation>
    <scope>NUCLEOTIDE SEQUENCE [LARGE SCALE GENOMIC DNA]</scope>
    <source>
        <strain evidence="5 6">DSM 26474</strain>
    </source>
</reference>
<dbReference type="InterPro" id="IPR027065">
    <property type="entry name" value="Lon_Prtase"/>
</dbReference>
<dbReference type="Proteomes" id="UP000549913">
    <property type="component" value="Unassembled WGS sequence"/>
</dbReference>
<dbReference type="InterPro" id="IPR041489">
    <property type="entry name" value="PDZ_6"/>
</dbReference>
<evidence type="ECO:0000313" key="6">
    <source>
        <dbReference type="Proteomes" id="UP000549913"/>
    </source>
</evidence>
<dbReference type="EMBL" id="JACCBM010000001">
    <property type="protein sequence ID" value="NYD71809.1"/>
    <property type="molecule type" value="Genomic_DNA"/>
</dbReference>